<evidence type="ECO:0000256" key="2">
    <source>
        <dbReference type="ARBA" id="ARBA00022692"/>
    </source>
</evidence>
<dbReference type="OrthoDB" id="9806127at2"/>
<dbReference type="Gene3D" id="1.20.1560.10">
    <property type="entry name" value="ABC transporter type 1, transmembrane domain"/>
    <property type="match status" value="1"/>
</dbReference>
<dbReference type="InterPro" id="IPR003593">
    <property type="entry name" value="AAA+_ATPase"/>
</dbReference>
<dbReference type="Pfam" id="PF00005">
    <property type="entry name" value="ABC_tran"/>
    <property type="match status" value="1"/>
</dbReference>
<dbReference type="InterPro" id="IPR014216">
    <property type="entry name" value="ABC_transptr_CydD"/>
</dbReference>
<dbReference type="InterPro" id="IPR036640">
    <property type="entry name" value="ABC1_TM_sf"/>
</dbReference>
<accession>A0A1Q2D5M4</accession>
<organism evidence="7 8">
    <name type="scientific">Vagococcus penaei</name>
    <dbReference type="NCBI Taxonomy" id="633807"/>
    <lineage>
        <taxon>Bacteria</taxon>
        <taxon>Bacillati</taxon>
        <taxon>Bacillota</taxon>
        <taxon>Bacilli</taxon>
        <taxon>Lactobacillales</taxon>
        <taxon>Enterococcaceae</taxon>
        <taxon>Vagococcus</taxon>
    </lineage>
</organism>
<dbReference type="PROSITE" id="PS00211">
    <property type="entry name" value="ABC_TRANSPORTER_1"/>
    <property type="match status" value="1"/>
</dbReference>
<dbReference type="SMART" id="SM00382">
    <property type="entry name" value="AAA"/>
    <property type="match status" value="1"/>
</dbReference>
<dbReference type="InterPro" id="IPR011527">
    <property type="entry name" value="ABC1_TM_dom"/>
</dbReference>
<dbReference type="PROSITE" id="PS50893">
    <property type="entry name" value="ABC_TRANSPORTER_2"/>
    <property type="match status" value="1"/>
</dbReference>
<keyword evidence="6" id="KW-0472">Membrane</keyword>
<dbReference type="PROSITE" id="PS50929">
    <property type="entry name" value="ABC_TM1F"/>
    <property type="match status" value="1"/>
</dbReference>
<dbReference type="GO" id="GO:0042883">
    <property type="term" value="P:cysteine transport"/>
    <property type="evidence" value="ECO:0007669"/>
    <property type="project" value="InterPro"/>
</dbReference>
<dbReference type="InterPro" id="IPR039421">
    <property type="entry name" value="Type_1_exporter"/>
</dbReference>
<evidence type="ECO:0000313" key="7">
    <source>
        <dbReference type="EMBL" id="AQP53698.1"/>
    </source>
</evidence>
<protein>
    <submittedName>
        <fullName evidence="7">Thiol reductant ABC exporter subunit CydD</fullName>
    </submittedName>
</protein>
<dbReference type="PANTHER" id="PTHR24221:SF614">
    <property type="entry name" value="GLUTATHIONE_L-CYSTEINE TRANSPORT SYSTEM ATP-BINDING_PERMEASE PROTEIN CYDC"/>
    <property type="match status" value="1"/>
</dbReference>
<dbReference type="SUPFAM" id="SSF90123">
    <property type="entry name" value="ABC transporter transmembrane region"/>
    <property type="match status" value="1"/>
</dbReference>
<keyword evidence="4" id="KW-0067">ATP-binding</keyword>
<evidence type="ECO:0000256" key="1">
    <source>
        <dbReference type="ARBA" id="ARBA00004651"/>
    </source>
</evidence>
<dbReference type="EMBL" id="CP019609">
    <property type="protein sequence ID" value="AQP53698.1"/>
    <property type="molecule type" value="Genomic_DNA"/>
</dbReference>
<evidence type="ECO:0000256" key="5">
    <source>
        <dbReference type="ARBA" id="ARBA00022989"/>
    </source>
</evidence>
<dbReference type="Proteomes" id="UP000188246">
    <property type="component" value="Chromosome"/>
</dbReference>
<dbReference type="InterPro" id="IPR027417">
    <property type="entry name" value="P-loop_NTPase"/>
</dbReference>
<dbReference type="InterPro" id="IPR017871">
    <property type="entry name" value="ABC_transporter-like_CS"/>
</dbReference>
<evidence type="ECO:0000256" key="3">
    <source>
        <dbReference type="ARBA" id="ARBA00022741"/>
    </source>
</evidence>
<evidence type="ECO:0000313" key="8">
    <source>
        <dbReference type="Proteomes" id="UP000188246"/>
    </source>
</evidence>
<dbReference type="PANTHER" id="PTHR24221">
    <property type="entry name" value="ATP-BINDING CASSETTE SUB-FAMILY B"/>
    <property type="match status" value="1"/>
</dbReference>
<dbReference type="RefSeq" id="WP_077275784.1">
    <property type="nucleotide sequence ID" value="NZ_CP019609.1"/>
</dbReference>
<keyword evidence="2" id="KW-0812">Transmembrane</keyword>
<dbReference type="SUPFAM" id="SSF52540">
    <property type="entry name" value="P-loop containing nucleoside triphosphate hydrolases"/>
    <property type="match status" value="1"/>
</dbReference>
<dbReference type="GO" id="GO:0005886">
    <property type="term" value="C:plasma membrane"/>
    <property type="evidence" value="ECO:0007669"/>
    <property type="project" value="UniProtKB-SubCell"/>
</dbReference>
<dbReference type="Pfam" id="PF00664">
    <property type="entry name" value="ABC_membrane"/>
    <property type="match status" value="1"/>
</dbReference>
<dbReference type="InterPro" id="IPR003439">
    <property type="entry name" value="ABC_transporter-like_ATP-bd"/>
</dbReference>
<gene>
    <name evidence="7" type="ORF">BW732_05230</name>
</gene>
<keyword evidence="3" id="KW-0547">Nucleotide-binding</keyword>
<dbReference type="Gene3D" id="3.40.50.300">
    <property type="entry name" value="P-loop containing nucleotide triphosphate hydrolases"/>
    <property type="match status" value="1"/>
</dbReference>
<keyword evidence="5" id="KW-1133">Transmembrane helix</keyword>
<dbReference type="AlphaFoldDB" id="A0A1Q2D5M4"/>
<dbReference type="GO" id="GO:0140359">
    <property type="term" value="F:ABC-type transporter activity"/>
    <property type="evidence" value="ECO:0007669"/>
    <property type="project" value="InterPro"/>
</dbReference>
<evidence type="ECO:0000256" key="4">
    <source>
        <dbReference type="ARBA" id="ARBA00022840"/>
    </source>
</evidence>
<evidence type="ECO:0000256" key="6">
    <source>
        <dbReference type="ARBA" id="ARBA00023136"/>
    </source>
</evidence>
<dbReference type="CDD" id="cd18584">
    <property type="entry name" value="ABC_6TM_AarD_CydD"/>
    <property type="match status" value="1"/>
</dbReference>
<comment type="subcellular location">
    <subcellularLocation>
        <location evidence="1">Cell membrane</location>
        <topology evidence="1">Multi-pass membrane protein</topology>
    </subcellularLocation>
</comment>
<dbReference type="NCBIfam" id="TIGR02857">
    <property type="entry name" value="CydD"/>
    <property type="match status" value="1"/>
</dbReference>
<dbReference type="GO" id="GO:0005524">
    <property type="term" value="F:ATP binding"/>
    <property type="evidence" value="ECO:0007669"/>
    <property type="project" value="UniProtKB-KW"/>
</dbReference>
<dbReference type="KEGG" id="vpi:BW732_05230"/>
<dbReference type="GO" id="GO:0034040">
    <property type="term" value="F:ATPase-coupled lipid transmembrane transporter activity"/>
    <property type="evidence" value="ECO:0007669"/>
    <property type="project" value="TreeGrafter"/>
</dbReference>
<proteinExistence type="predicted"/>
<name>A0A1Q2D5M4_9ENTE</name>
<reference evidence="7 8" key="1">
    <citation type="journal article" date="2010" name="Int. J. Syst. Evol. Microbiol.">
        <title>Vagococcus penaei sp. nov., isolated from spoilage microbiota of cooked shrimp (Penaeus vannamei).</title>
        <authorList>
            <person name="Jaffres E."/>
            <person name="Prevost H."/>
            <person name="Rossero A."/>
            <person name="Joffraud J.J."/>
            <person name="Dousset X."/>
        </authorList>
    </citation>
    <scope>NUCLEOTIDE SEQUENCE [LARGE SCALE GENOMIC DNA]</scope>
    <source>
        <strain evidence="7 8">CD276</strain>
    </source>
</reference>
<keyword evidence="8" id="KW-1185">Reference proteome</keyword>
<dbReference type="GO" id="GO:0016887">
    <property type="term" value="F:ATP hydrolysis activity"/>
    <property type="evidence" value="ECO:0007669"/>
    <property type="project" value="InterPro"/>
</dbReference>
<dbReference type="STRING" id="633807.BW732_05230"/>
<sequence>MIDKKLFRIDKIRPILIGLAGIAFLQALLIIGQAYFLASGISALWDGASVTSQVKPLAIFFTCFFLRQVLLFIRDKVLDTYAYEQSKKLRQELLDKVFRLGPNFVQKEGTGNMVTMAIEGISQIENYFTLILPKLTNMMIIPWVILLFVFYLDIRSGIILLLVFPIIIIFMIILGYAARAKADRQYEGYQLLSNHFLDSLRGLETLNFLGLGKRYEKNVYEISEDYRKATMSTLKVAILSTFALDFFTTLSVAIVAVFLGFKLMNDQLALWPAMTVLILAPDFFLPLRDFSNDYHATLDGGNTLKSIFSILDKKELASVKALPVADQWRSTDHLVLDNVNVKYDDASEWNTLEQIDFKWSGTGRIGVVGLSGSGKSTLIKLLGGFLEATDDSIKVNGEAVSNLHVRNWQDKLVYVPQDPYIFHASLRENIAFYQPDASKEAVLSAVEQAGLSDLLAELPNGLETIIGEGGHTLSGGQFQRVAIARAFLDDERSILLFDEPTAHLDVETEEDLKQMMLPLFDNRLVFFATHRLHWMREMDYIIVMEQGRIVEQGTYSDLRAKQGAYSAFVNELKGE</sequence>